<dbReference type="GO" id="GO:0009246">
    <property type="term" value="P:enterobacterial common antigen biosynthetic process"/>
    <property type="evidence" value="ECO:0007669"/>
    <property type="project" value="TreeGrafter"/>
</dbReference>
<comment type="caution">
    <text evidence="9">The sequence shown here is derived from an EMBL/GenBank/DDBJ whole genome shotgun (WGS) entry which is preliminary data.</text>
</comment>
<dbReference type="RefSeq" id="WP_103661380.1">
    <property type="nucleotide sequence ID" value="NZ_ML136879.1"/>
</dbReference>
<dbReference type="PANTHER" id="PTHR40074:SF2">
    <property type="entry name" value="O-ACETYLTRANSFERASE WECH"/>
    <property type="match status" value="1"/>
</dbReference>
<comment type="subcellular location">
    <subcellularLocation>
        <location evidence="1">Cell membrane</location>
        <topology evidence="1">Multi-pass membrane protein</topology>
    </subcellularLocation>
</comment>
<comment type="similarity">
    <text evidence="2">Belongs to the acyltransferase 3 family.</text>
</comment>
<feature type="transmembrane region" description="Helical" evidence="7">
    <location>
        <begin position="174"/>
        <end position="190"/>
    </location>
</feature>
<evidence type="ECO:0000256" key="6">
    <source>
        <dbReference type="ARBA" id="ARBA00023136"/>
    </source>
</evidence>
<sequence>MKKRASNFELLRIISMFLIVLGHVTWQTKFNYNDMSLFHKLSIQGLWMGGELGVWCFTLISAYFLSGSSFKFNSLKKVWGLTLFYSITISLILFKFRLAPLRISSLLLSFFPVITGNYWYVSAYIGIYILVPYLNILINKLNKHDYQKFLLILFGIFSLLQYLKNITVITNNNSIVDLIYIYFVGGYIRKYSKDFTSTRRKLYFVSFLGAVIVMLISITVLDILKPDKWAMFLTTTSPFQVIAGISLFLIFKNMVVKYSPMINSVAASTFAVYLIHCQAVFLPILWDKLVQAQRFENVSYTIFIEILIAIIIYISATMIDYVRRSIFLLVNKYFVTKKYD</sequence>
<dbReference type="PANTHER" id="PTHR40074">
    <property type="entry name" value="O-ACETYLTRANSFERASE WECH"/>
    <property type="match status" value="1"/>
</dbReference>
<keyword evidence="9" id="KW-0012">Acyltransferase</keyword>
<feature type="transmembrane region" description="Helical" evidence="7">
    <location>
        <begin position="263"/>
        <end position="286"/>
    </location>
</feature>
<organism evidence="9 10">
    <name type="scientific">Lactobacillus xujianguonis</name>
    <dbReference type="NCBI Taxonomy" id="2495899"/>
    <lineage>
        <taxon>Bacteria</taxon>
        <taxon>Bacillati</taxon>
        <taxon>Bacillota</taxon>
        <taxon>Bacilli</taxon>
        <taxon>Lactobacillales</taxon>
        <taxon>Lactobacillaceae</taxon>
        <taxon>Lactobacillus</taxon>
    </lineage>
</organism>
<keyword evidence="6 7" id="KW-0472">Membrane</keyword>
<reference evidence="9 10" key="1">
    <citation type="submission" date="2018-12" db="EMBL/GenBank/DDBJ databases">
        <authorList>
            <person name="Meng J."/>
        </authorList>
    </citation>
    <scope>NUCLEOTIDE SEQUENCE [LARGE SCALE GENOMIC DNA]</scope>
    <source>
        <strain evidence="9 10">HT111-2</strain>
    </source>
</reference>
<keyword evidence="5 7" id="KW-1133">Transmembrane helix</keyword>
<feature type="domain" description="Acyltransferase 3" evidence="8">
    <location>
        <begin position="8"/>
        <end position="313"/>
    </location>
</feature>
<evidence type="ECO:0000256" key="3">
    <source>
        <dbReference type="ARBA" id="ARBA00022475"/>
    </source>
</evidence>
<feature type="transmembrane region" description="Helical" evidence="7">
    <location>
        <begin position="229"/>
        <end position="251"/>
    </location>
</feature>
<accession>A0A437SVM1</accession>
<evidence type="ECO:0000313" key="10">
    <source>
        <dbReference type="Proteomes" id="UP000288291"/>
    </source>
</evidence>
<evidence type="ECO:0000256" key="2">
    <source>
        <dbReference type="ARBA" id="ARBA00007400"/>
    </source>
</evidence>
<dbReference type="InterPro" id="IPR002656">
    <property type="entry name" value="Acyl_transf_3_dom"/>
</dbReference>
<dbReference type="GO" id="GO:0005886">
    <property type="term" value="C:plasma membrane"/>
    <property type="evidence" value="ECO:0007669"/>
    <property type="project" value="UniProtKB-SubCell"/>
</dbReference>
<proteinExistence type="inferred from homology"/>
<evidence type="ECO:0000259" key="8">
    <source>
        <dbReference type="Pfam" id="PF01757"/>
    </source>
</evidence>
<dbReference type="Proteomes" id="UP000288291">
    <property type="component" value="Unassembled WGS sequence"/>
</dbReference>
<keyword evidence="4 7" id="KW-0812">Transmembrane</keyword>
<evidence type="ECO:0000313" key="9">
    <source>
        <dbReference type="EMBL" id="RVU70942.1"/>
    </source>
</evidence>
<feature type="transmembrane region" description="Helical" evidence="7">
    <location>
        <begin position="78"/>
        <end position="98"/>
    </location>
</feature>
<feature type="transmembrane region" description="Helical" evidence="7">
    <location>
        <begin position="298"/>
        <end position="322"/>
    </location>
</feature>
<dbReference type="AlphaFoldDB" id="A0A437SVM1"/>
<gene>
    <name evidence="9" type="ORF">EJK17_05155</name>
</gene>
<evidence type="ECO:0000256" key="5">
    <source>
        <dbReference type="ARBA" id="ARBA00022989"/>
    </source>
</evidence>
<keyword evidence="9" id="KW-0808">Transferase</keyword>
<evidence type="ECO:0000256" key="1">
    <source>
        <dbReference type="ARBA" id="ARBA00004651"/>
    </source>
</evidence>
<keyword evidence="3" id="KW-1003">Cell membrane</keyword>
<feature type="transmembrane region" description="Helical" evidence="7">
    <location>
        <begin position="7"/>
        <end position="26"/>
    </location>
</feature>
<protein>
    <submittedName>
        <fullName evidence="9">Acyltransferase</fullName>
    </submittedName>
</protein>
<feature type="transmembrane region" description="Helical" evidence="7">
    <location>
        <begin position="149"/>
        <end position="168"/>
    </location>
</feature>
<name>A0A437SVM1_9LACO</name>
<evidence type="ECO:0000256" key="4">
    <source>
        <dbReference type="ARBA" id="ARBA00022692"/>
    </source>
</evidence>
<dbReference type="EMBL" id="RXIA01000011">
    <property type="protein sequence ID" value="RVU70942.1"/>
    <property type="molecule type" value="Genomic_DNA"/>
</dbReference>
<feature type="transmembrane region" description="Helical" evidence="7">
    <location>
        <begin position="46"/>
        <end position="66"/>
    </location>
</feature>
<dbReference type="Pfam" id="PF01757">
    <property type="entry name" value="Acyl_transf_3"/>
    <property type="match status" value="1"/>
</dbReference>
<dbReference type="GO" id="GO:0016413">
    <property type="term" value="F:O-acetyltransferase activity"/>
    <property type="evidence" value="ECO:0007669"/>
    <property type="project" value="TreeGrafter"/>
</dbReference>
<evidence type="ECO:0000256" key="7">
    <source>
        <dbReference type="SAM" id="Phobius"/>
    </source>
</evidence>
<feature type="transmembrane region" description="Helical" evidence="7">
    <location>
        <begin position="202"/>
        <end position="223"/>
    </location>
</feature>
<feature type="transmembrane region" description="Helical" evidence="7">
    <location>
        <begin position="118"/>
        <end position="137"/>
    </location>
</feature>
<keyword evidence="10" id="KW-1185">Reference proteome</keyword>